<sequence length="380" mass="44735">MTINIIHVASFSGNIGDVANHEGFYHQFKQLFSEEITVKKLEIRKFYKRWNEQKFDMEFANYVNQFDLFIIGGGNFFELCWDYSATGTTIDISPEVLQSIQIPILINGIGVDDNKGITPSNILKFKTFLNGLFEKDNVFFTVRNDGSLKVIQKYFKEFADLIHKVPDHGFFLHETDYMNAFQPLNRHNIGFNIALDMSDIRYQHIGYERFLEIMSRQINRLLLETDNNIYLFPHIQSDYNAILDLLKLLKNEYVRTRVSITPIIQGRELDTFKYYQDCKFIFGMRFHANVCAISLGIPTLGLISYPKHGYLYDEIGMPDRKTDINHGNFTATLENNVDRLIHDDDFTVMLRKNYLQKMQEIKEEKENIYRHLKTWIKKHL</sequence>
<dbReference type="Proteomes" id="UP000823485">
    <property type="component" value="Unassembled WGS sequence"/>
</dbReference>
<organism evidence="2 3">
    <name type="scientific">Siminovitchia thermophila</name>
    <dbReference type="NCBI Taxonomy" id="1245522"/>
    <lineage>
        <taxon>Bacteria</taxon>
        <taxon>Bacillati</taxon>
        <taxon>Bacillota</taxon>
        <taxon>Bacilli</taxon>
        <taxon>Bacillales</taxon>
        <taxon>Bacillaceae</taxon>
        <taxon>Siminovitchia</taxon>
    </lineage>
</organism>
<gene>
    <name evidence="2" type="ORF">JOC94_001168</name>
</gene>
<dbReference type="PANTHER" id="PTHR36836">
    <property type="entry name" value="COLANIC ACID BIOSYNTHESIS PROTEIN WCAK"/>
    <property type="match status" value="1"/>
</dbReference>
<protein>
    <submittedName>
        <fullName evidence="2">Polysaccharide pyruvyl transferase WcaK-like protein</fullName>
    </submittedName>
</protein>
<evidence type="ECO:0000313" key="3">
    <source>
        <dbReference type="Proteomes" id="UP000823485"/>
    </source>
</evidence>
<reference evidence="2 3" key="1">
    <citation type="submission" date="2021-01" db="EMBL/GenBank/DDBJ databases">
        <title>Genomic Encyclopedia of Type Strains, Phase IV (KMG-IV): sequencing the most valuable type-strain genomes for metagenomic binning, comparative biology and taxonomic classification.</title>
        <authorList>
            <person name="Goeker M."/>
        </authorList>
    </citation>
    <scope>NUCLEOTIDE SEQUENCE [LARGE SCALE GENOMIC DNA]</scope>
    <source>
        <strain evidence="2 3">DSM 105453</strain>
    </source>
</reference>
<dbReference type="EMBL" id="JAFBFH010000005">
    <property type="protein sequence ID" value="MBM7714196.1"/>
    <property type="molecule type" value="Genomic_DNA"/>
</dbReference>
<keyword evidence="3" id="KW-1185">Reference proteome</keyword>
<proteinExistence type="predicted"/>
<dbReference type="PANTHER" id="PTHR36836:SF1">
    <property type="entry name" value="COLANIC ACID BIOSYNTHESIS PROTEIN WCAK"/>
    <property type="match status" value="1"/>
</dbReference>
<name>A0ABS2R6G5_9BACI</name>
<dbReference type="Pfam" id="PF04230">
    <property type="entry name" value="PS_pyruv_trans"/>
    <property type="match status" value="1"/>
</dbReference>
<feature type="domain" description="Polysaccharide pyruvyl transferase" evidence="1">
    <location>
        <begin position="14"/>
        <end position="302"/>
    </location>
</feature>
<evidence type="ECO:0000313" key="2">
    <source>
        <dbReference type="EMBL" id="MBM7714196.1"/>
    </source>
</evidence>
<evidence type="ECO:0000259" key="1">
    <source>
        <dbReference type="Pfam" id="PF04230"/>
    </source>
</evidence>
<comment type="caution">
    <text evidence="2">The sequence shown here is derived from an EMBL/GenBank/DDBJ whole genome shotgun (WGS) entry which is preliminary data.</text>
</comment>
<accession>A0ABS2R6G5</accession>
<dbReference type="InterPro" id="IPR007345">
    <property type="entry name" value="Polysacch_pyruvyl_Trfase"/>
</dbReference>
<dbReference type="RefSeq" id="WP_205178859.1">
    <property type="nucleotide sequence ID" value="NZ_JAFBFH010000005.1"/>
</dbReference>